<dbReference type="Gene3D" id="2.70.70.10">
    <property type="entry name" value="Glucose Permease (Domain IIA)"/>
    <property type="match status" value="1"/>
</dbReference>
<accession>A0AAQ2HFJ0</accession>
<dbReference type="EMBL" id="SOFY01000049">
    <property type="protein sequence ID" value="TFC46615.1"/>
    <property type="molecule type" value="Genomic_DNA"/>
</dbReference>
<proteinExistence type="predicted"/>
<feature type="region of interest" description="Disordered" evidence="3">
    <location>
        <begin position="1"/>
        <end position="34"/>
    </location>
</feature>
<dbReference type="InterPro" id="IPR011055">
    <property type="entry name" value="Dup_hybrid_motif"/>
</dbReference>
<protein>
    <submittedName>
        <fullName evidence="5">M23 family metallopeptidase</fullName>
    </submittedName>
</protein>
<dbReference type="PANTHER" id="PTHR21666">
    <property type="entry name" value="PEPTIDASE-RELATED"/>
    <property type="match status" value="1"/>
</dbReference>
<evidence type="ECO:0000256" key="3">
    <source>
        <dbReference type="SAM" id="MobiDB-lite"/>
    </source>
</evidence>
<organism evidence="5 6">
    <name type="scientific">Cryobacterium shii</name>
    <dbReference type="NCBI Taxonomy" id="1259235"/>
    <lineage>
        <taxon>Bacteria</taxon>
        <taxon>Bacillati</taxon>
        <taxon>Actinomycetota</taxon>
        <taxon>Actinomycetes</taxon>
        <taxon>Micrococcales</taxon>
        <taxon>Microbacteriaceae</taxon>
        <taxon>Cryobacterium</taxon>
    </lineage>
</organism>
<dbReference type="InterPro" id="IPR016047">
    <property type="entry name" value="M23ase_b-sheet_dom"/>
</dbReference>
<dbReference type="PANTHER" id="PTHR21666:SF289">
    <property type="entry name" value="L-ALA--D-GLU ENDOPEPTIDASE"/>
    <property type="match status" value="1"/>
</dbReference>
<dbReference type="InterPro" id="IPR050570">
    <property type="entry name" value="Cell_wall_metabolism_enzyme"/>
</dbReference>
<dbReference type="Pfam" id="PF01551">
    <property type="entry name" value="Peptidase_M23"/>
    <property type="match status" value="1"/>
</dbReference>
<comment type="caution">
    <text evidence="5">The sequence shown here is derived from an EMBL/GenBank/DDBJ whole genome shotgun (WGS) entry which is preliminary data.</text>
</comment>
<dbReference type="Proteomes" id="UP000297403">
    <property type="component" value="Unassembled WGS sequence"/>
</dbReference>
<name>A0AAQ2HFJ0_9MICO</name>
<dbReference type="CDD" id="cd12797">
    <property type="entry name" value="M23_peptidase"/>
    <property type="match status" value="1"/>
</dbReference>
<feature type="coiled-coil region" evidence="2">
    <location>
        <begin position="195"/>
        <end position="222"/>
    </location>
</feature>
<reference evidence="5 6" key="1">
    <citation type="submission" date="2019-03" db="EMBL/GenBank/DDBJ databases">
        <title>Genomics of glacier-inhabiting Cryobacterium strains.</title>
        <authorList>
            <person name="Liu Q."/>
            <person name="Xin Y.-H."/>
        </authorList>
    </citation>
    <scope>NUCLEOTIDE SEQUENCE [LARGE SCALE GENOMIC DNA]</scope>
    <source>
        <strain evidence="6">TMT1-22</strain>
    </source>
</reference>
<keyword evidence="1" id="KW-0732">Signal</keyword>
<feature type="compositionally biased region" description="Pro residues" evidence="3">
    <location>
        <begin position="1"/>
        <end position="17"/>
    </location>
</feature>
<dbReference type="SUPFAM" id="SSF51261">
    <property type="entry name" value="Duplicated hybrid motif"/>
    <property type="match status" value="1"/>
</dbReference>
<feature type="compositionally biased region" description="Low complexity" evidence="3">
    <location>
        <begin position="18"/>
        <end position="34"/>
    </location>
</feature>
<sequence length="396" mass="40211">MPVQPAPAQPLPAPPAAAAPLPSAQPSGSASSARALAEARAIAAQRAAESRTAAAVHAAAYASALARQQTAQAAYDTNRLAYASAKADFDAVTGRATLAHDLSVGADARAEASKRALATLVRARLQQPGTASLDLLLSEAHGDNLLQQLGTLDTLSRLTSNLGKVQERVQADAQLAQSLRDQDAGLQALIGTIPLDATRSAMEASEADLNAATSELSALAASAPATFETTPLPEQSAPPEQTTLPDLLSRADVGQLSSQGWAFPAIGHVTDGFGPRPDRPMPGVSAFHRGTDISAACGAAVYAATSGVVTAAGPQGTYGNWIQIDHGDGVETGYAHIADGQTFVSVGESVIAGQVIAGVGSTGASTGCHLHFEVRLDGTAIDARPFLAQRGVLLGD</sequence>
<evidence type="ECO:0000259" key="4">
    <source>
        <dbReference type="Pfam" id="PF01551"/>
    </source>
</evidence>
<keyword evidence="2" id="KW-0175">Coiled coil</keyword>
<keyword evidence="6" id="KW-1185">Reference proteome</keyword>
<evidence type="ECO:0000256" key="1">
    <source>
        <dbReference type="ARBA" id="ARBA00022729"/>
    </source>
</evidence>
<evidence type="ECO:0000313" key="5">
    <source>
        <dbReference type="EMBL" id="TFC46615.1"/>
    </source>
</evidence>
<feature type="domain" description="M23ase beta-sheet core" evidence="4">
    <location>
        <begin position="287"/>
        <end position="382"/>
    </location>
</feature>
<dbReference type="RefSeq" id="WP_134403090.1">
    <property type="nucleotide sequence ID" value="NZ_SOFY01000049.1"/>
</dbReference>
<evidence type="ECO:0000313" key="6">
    <source>
        <dbReference type="Proteomes" id="UP000297403"/>
    </source>
</evidence>
<gene>
    <name evidence="5" type="ORF">E3O49_09355</name>
</gene>
<dbReference type="AlphaFoldDB" id="A0AAQ2HFJ0"/>
<dbReference type="GO" id="GO:0004222">
    <property type="term" value="F:metalloendopeptidase activity"/>
    <property type="evidence" value="ECO:0007669"/>
    <property type="project" value="TreeGrafter"/>
</dbReference>
<evidence type="ECO:0000256" key="2">
    <source>
        <dbReference type="SAM" id="Coils"/>
    </source>
</evidence>